<dbReference type="EMBL" id="JAPEIS010000016">
    <property type="protein sequence ID" value="KAJ8058239.1"/>
    <property type="molecule type" value="Genomic_DNA"/>
</dbReference>
<organism evidence="5 6">
    <name type="scientific">Sclerotinia nivalis</name>
    <dbReference type="NCBI Taxonomy" id="352851"/>
    <lineage>
        <taxon>Eukaryota</taxon>
        <taxon>Fungi</taxon>
        <taxon>Dikarya</taxon>
        <taxon>Ascomycota</taxon>
        <taxon>Pezizomycotina</taxon>
        <taxon>Leotiomycetes</taxon>
        <taxon>Helotiales</taxon>
        <taxon>Sclerotiniaceae</taxon>
        <taxon>Sclerotinia</taxon>
    </lineage>
</organism>
<evidence type="ECO:0000256" key="2">
    <source>
        <dbReference type="SAM" id="MobiDB-lite"/>
    </source>
</evidence>
<reference evidence="5" key="1">
    <citation type="submission" date="2022-11" db="EMBL/GenBank/DDBJ databases">
        <title>Genome Resource of Sclerotinia nivalis Strain SnTB1, a Plant Pathogen Isolated from American Ginseng.</title>
        <authorList>
            <person name="Fan S."/>
        </authorList>
    </citation>
    <scope>NUCLEOTIDE SEQUENCE</scope>
    <source>
        <strain evidence="5">SnTB1</strain>
    </source>
</reference>
<comment type="caution">
    <text evidence="5">The sequence shown here is derived from an EMBL/GenBank/DDBJ whole genome shotgun (WGS) entry which is preliminary data.</text>
</comment>
<dbReference type="Proteomes" id="UP001152300">
    <property type="component" value="Unassembled WGS sequence"/>
</dbReference>
<feature type="region of interest" description="Disordered" evidence="2">
    <location>
        <begin position="133"/>
        <end position="170"/>
    </location>
</feature>
<gene>
    <name evidence="5" type="ORF">OCU04_012434</name>
</gene>
<feature type="transmembrane region" description="Helical" evidence="3">
    <location>
        <begin position="234"/>
        <end position="257"/>
    </location>
</feature>
<keyword evidence="1" id="KW-0732">Signal</keyword>
<dbReference type="AlphaFoldDB" id="A0A9X0A9C0"/>
<evidence type="ECO:0000256" key="3">
    <source>
        <dbReference type="SAM" id="Phobius"/>
    </source>
</evidence>
<feature type="domain" description="Yeast cell wall synthesis Kre9/Knh1-like N-terminal" evidence="4">
    <location>
        <begin position="32"/>
        <end position="98"/>
    </location>
</feature>
<accession>A0A9X0A9C0</accession>
<name>A0A9X0A9C0_9HELO</name>
<keyword evidence="6" id="KW-1185">Reference proteome</keyword>
<dbReference type="OrthoDB" id="3534373at2759"/>
<keyword evidence="3" id="KW-0812">Transmembrane</keyword>
<feature type="compositionally biased region" description="Basic and acidic residues" evidence="2">
    <location>
        <begin position="133"/>
        <end position="142"/>
    </location>
</feature>
<evidence type="ECO:0000256" key="1">
    <source>
        <dbReference type="ARBA" id="ARBA00022729"/>
    </source>
</evidence>
<evidence type="ECO:0000313" key="5">
    <source>
        <dbReference type="EMBL" id="KAJ8058239.1"/>
    </source>
</evidence>
<feature type="compositionally biased region" description="Low complexity" evidence="2">
    <location>
        <begin position="147"/>
        <end position="160"/>
    </location>
</feature>
<protein>
    <recommendedName>
        <fullName evidence="4">Yeast cell wall synthesis Kre9/Knh1-like N-terminal domain-containing protein</fullName>
    </recommendedName>
</protein>
<evidence type="ECO:0000259" key="4">
    <source>
        <dbReference type="Pfam" id="PF10342"/>
    </source>
</evidence>
<proteinExistence type="predicted"/>
<keyword evidence="3" id="KW-1133">Transmembrane helix</keyword>
<keyword evidence="3" id="KW-0472">Membrane</keyword>
<sequence length="326" mass="35076">MMISYLHISGVFVSGLCLLVRSNYAIELQLITPTEKQILLSGTNYDIKWPFRSNGTTNLTLMRMMSDSVLGGSILEIASSVPLSSGEYKWTVPLGLDINNVHFPPWAILSENEGTQTLSGAFWVNDATMHKRDDSNGIDKTTRYPNGTSDASVSTSMSSTGVGGGSGSSAKVGTVASTTIPGNDGISSSISILGTATSMINSTRHTHPTLFATSTNTLQDSTNKPPASSVKNRMPMIVGIVIGVLGLFVLVIVYIIIHHRDKHGQPLTLPWKMRGDKNALELETTANLHEMEGPGKFELHGTSRKEKIYELEGRSIKKAAPVDVGD</sequence>
<dbReference type="Pfam" id="PF10342">
    <property type="entry name" value="Kre9_KNH"/>
    <property type="match status" value="1"/>
</dbReference>
<evidence type="ECO:0000313" key="6">
    <source>
        <dbReference type="Proteomes" id="UP001152300"/>
    </source>
</evidence>
<dbReference type="InterPro" id="IPR018466">
    <property type="entry name" value="Kre9/Knh1-like_N"/>
</dbReference>